<comment type="caution">
    <text evidence="1">The sequence shown here is derived from an EMBL/GenBank/DDBJ whole genome shotgun (WGS) entry which is preliminary data.</text>
</comment>
<dbReference type="EMBL" id="BAABHJ010000005">
    <property type="protein sequence ID" value="GAA4607163.1"/>
    <property type="molecule type" value="Genomic_DNA"/>
</dbReference>
<gene>
    <name evidence="1" type="ORF">GCM10023195_26910</name>
</gene>
<organism evidence="1 2">
    <name type="scientific">Actinoallomurus liliacearum</name>
    <dbReference type="NCBI Taxonomy" id="1080073"/>
    <lineage>
        <taxon>Bacteria</taxon>
        <taxon>Bacillati</taxon>
        <taxon>Actinomycetota</taxon>
        <taxon>Actinomycetes</taxon>
        <taxon>Streptosporangiales</taxon>
        <taxon>Thermomonosporaceae</taxon>
        <taxon>Actinoallomurus</taxon>
    </lineage>
</organism>
<accession>A0ABP8TI76</accession>
<evidence type="ECO:0000313" key="1">
    <source>
        <dbReference type="EMBL" id="GAA4607163.1"/>
    </source>
</evidence>
<proteinExistence type="predicted"/>
<protein>
    <submittedName>
        <fullName evidence="1">Uncharacterized protein</fullName>
    </submittedName>
</protein>
<keyword evidence="2" id="KW-1185">Reference proteome</keyword>
<dbReference type="Proteomes" id="UP001500212">
    <property type="component" value="Unassembled WGS sequence"/>
</dbReference>
<name>A0ABP8TI76_9ACTN</name>
<evidence type="ECO:0000313" key="2">
    <source>
        <dbReference type="Proteomes" id="UP001500212"/>
    </source>
</evidence>
<sequence>MLSDALALSAADPGSGPTLLMQEIFRRKPFPVNMPCSTVTVCVPIGEARMSWEWMPAAPTLVPRSSLSTVLSLVVAVVLAPILTPAPIRPTL</sequence>
<reference evidence="2" key="1">
    <citation type="journal article" date="2019" name="Int. J. Syst. Evol. Microbiol.">
        <title>The Global Catalogue of Microorganisms (GCM) 10K type strain sequencing project: providing services to taxonomists for standard genome sequencing and annotation.</title>
        <authorList>
            <consortium name="The Broad Institute Genomics Platform"/>
            <consortium name="The Broad Institute Genome Sequencing Center for Infectious Disease"/>
            <person name="Wu L."/>
            <person name="Ma J."/>
        </authorList>
    </citation>
    <scope>NUCLEOTIDE SEQUENCE [LARGE SCALE GENOMIC DNA]</scope>
    <source>
        <strain evidence="2">JCM 17938</strain>
    </source>
</reference>